<feature type="domain" description="Alpha-L-arabinofuranosidase 1 catalytic" evidence="1">
    <location>
        <begin position="233"/>
        <end position="362"/>
    </location>
</feature>
<dbReference type="InterPro" id="IPR017853">
    <property type="entry name" value="GH"/>
</dbReference>
<dbReference type="PANTHER" id="PTHR31776:SF26">
    <property type="entry name" value="SECRETED ARABINOSIDASE"/>
    <property type="match status" value="1"/>
</dbReference>
<dbReference type="PANTHER" id="PTHR31776">
    <property type="entry name" value="ALPHA-L-ARABINOFURANOSIDASE 1"/>
    <property type="match status" value="1"/>
</dbReference>
<gene>
    <name evidence="2" type="ORF">HNR46_000928</name>
</gene>
<dbReference type="Gene3D" id="3.20.20.80">
    <property type="entry name" value="Glycosidases"/>
    <property type="match status" value="1"/>
</dbReference>
<dbReference type="SUPFAM" id="SSF51445">
    <property type="entry name" value="(Trans)glycosidases"/>
    <property type="match status" value="1"/>
</dbReference>
<name>A0A840V9S2_9BACT</name>
<evidence type="ECO:0000313" key="3">
    <source>
        <dbReference type="Proteomes" id="UP000557717"/>
    </source>
</evidence>
<dbReference type="InterPro" id="IPR055235">
    <property type="entry name" value="ASD1_cat"/>
</dbReference>
<dbReference type="InterPro" id="IPR051563">
    <property type="entry name" value="Glycosyl_Hydrolase_51"/>
</dbReference>
<evidence type="ECO:0000259" key="1">
    <source>
        <dbReference type="Pfam" id="PF22848"/>
    </source>
</evidence>
<dbReference type="Gene3D" id="2.60.120.260">
    <property type="entry name" value="Galactose-binding domain-like"/>
    <property type="match status" value="1"/>
</dbReference>
<dbReference type="RefSeq" id="WP_184016210.1">
    <property type="nucleotide sequence ID" value="NZ_JACHFD010000003.1"/>
</dbReference>
<dbReference type="EMBL" id="JACHFD010000003">
    <property type="protein sequence ID" value="MBB5350700.1"/>
    <property type="molecule type" value="Genomic_DNA"/>
</dbReference>
<dbReference type="Proteomes" id="UP000557717">
    <property type="component" value="Unassembled WGS sequence"/>
</dbReference>
<comment type="caution">
    <text evidence="2">The sequence shown here is derived from an EMBL/GenBank/DDBJ whole genome shotgun (WGS) entry which is preliminary data.</text>
</comment>
<evidence type="ECO:0000313" key="2">
    <source>
        <dbReference type="EMBL" id="MBB5350700.1"/>
    </source>
</evidence>
<dbReference type="InterPro" id="IPR008979">
    <property type="entry name" value="Galactose-bd-like_sf"/>
</dbReference>
<proteinExistence type="predicted"/>
<protein>
    <recommendedName>
        <fullName evidence="1">Alpha-L-arabinofuranosidase 1 catalytic domain-containing protein</fullName>
    </recommendedName>
</protein>
<organism evidence="2 3">
    <name type="scientific">Haloferula luteola</name>
    <dbReference type="NCBI Taxonomy" id="595692"/>
    <lineage>
        <taxon>Bacteria</taxon>
        <taxon>Pseudomonadati</taxon>
        <taxon>Verrucomicrobiota</taxon>
        <taxon>Verrucomicrobiia</taxon>
        <taxon>Verrucomicrobiales</taxon>
        <taxon>Verrucomicrobiaceae</taxon>
        <taxon>Haloferula</taxon>
    </lineage>
</organism>
<reference evidence="2 3" key="1">
    <citation type="submission" date="2020-08" db="EMBL/GenBank/DDBJ databases">
        <title>Genomic Encyclopedia of Type Strains, Phase IV (KMG-IV): sequencing the most valuable type-strain genomes for metagenomic binning, comparative biology and taxonomic classification.</title>
        <authorList>
            <person name="Goeker M."/>
        </authorList>
    </citation>
    <scope>NUCLEOTIDE SEQUENCE [LARGE SCALE GENOMIC DNA]</scope>
    <source>
        <strain evidence="2 3">YC6886</strain>
    </source>
</reference>
<dbReference type="GO" id="GO:0046556">
    <property type="term" value="F:alpha-L-arabinofuranosidase activity"/>
    <property type="evidence" value="ECO:0007669"/>
    <property type="project" value="TreeGrafter"/>
</dbReference>
<keyword evidence="3" id="KW-1185">Reference proteome</keyword>
<accession>A0A840V9S2</accession>
<dbReference type="Pfam" id="PF22848">
    <property type="entry name" value="ASD1_dom"/>
    <property type="match status" value="1"/>
</dbReference>
<dbReference type="AlphaFoldDB" id="A0A840V9S2"/>
<sequence length="386" mass="42253">MKRFLPSLCLLVTLGAPSKAELLTVDLAHETAISPMLMGAFFEDLSYSADGGLYAELIENRSFDLSPADYPGWGPLSFWQLETRGGGEGQLISESADPIHPNNPHYLVLGVKNAGDGVGVVNHGFGGIPIQQGETYDFSVFARQVAYPGVELSARLESRDGTEELASARLSTIDSAWEKYAMPLPPKKSVDDARLVLLAHGKGRIALDMVSLFPRKTFQGRTNGLRADLAETIAAIQPRFVRFPGGCLVHGDGIDNFYHWKNSIGPVEHRKGQRNIWGYHQSLGLGYFEYFQFCEDIGAEPLPVVPAGVSCQNAGASVTGRYGEGQQGVALREMPAFIQDILDLVEWANGPADIQARRRRASSPIWTQVFGSGERGRHHRRLRGAF</sequence>
<dbReference type="SUPFAM" id="SSF49785">
    <property type="entry name" value="Galactose-binding domain-like"/>
    <property type="match status" value="1"/>
</dbReference>